<comment type="subcellular location">
    <subcellularLocation>
        <location evidence="1">Secreted</location>
    </subcellularLocation>
</comment>
<keyword evidence="8" id="KW-0175">Coiled coil</keyword>
<evidence type="ECO:0000313" key="11">
    <source>
        <dbReference type="EMBL" id="KAA0711242.1"/>
    </source>
</evidence>
<dbReference type="PANTHER" id="PTHR13769">
    <property type="entry name" value="APOLIPOPROTEIN B"/>
    <property type="match status" value="1"/>
</dbReference>
<dbReference type="SUPFAM" id="SSF56968">
    <property type="entry name" value="Lipovitellin-phosvitin complex, beta-sheet shell regions"/>
    <property type="match status" value="2"/>
</dbReference>
<dbReference type="GO" id="GO:0034359">
    <property type="term" value="C:mature chylomicron"/>
    <property type="evidence" value="ECO:0007669"/>
    <property type="project" value="TreeGrafter"/>
</dbReference>
<dbReference type="Pfam" id="PF01347">
    <property type="entry name" value="Vitellogenin_N"/>
    <property type="match status" value="1"/>
</dbReference>
<dbReference type="GO" id="GO:0042953">
    <property type="term" value="P:lipoprotein transport"/>
    <property type="evidence" value="ECO:0007669"/>
    <property type="project" value="TreeGrafter"/>
</dbReference>
<dbReference type="Pfam" id="PF06448">
    <property type="entry name" value="DUF1081"/>
    <property type="match status" value="1"/>
</dbReference>
<dbReference type="InterPro" id="IPR009454">
    <property type="entry name" value="Lipid_transpt_open_b-sht"/>
</dbReference>
<dbReference type="SMART" id="SM00638">
    <property type="entry name" value="LPD_N"/>
    <property type="match status" value="1"/>
</dbReference>
<dbReference type="GO" id="GO:0034361">
    <property type="term" value="C:very-low-density lipoprotein particle"/>
    <property type="evidence" value="ECO:0007669"/>
    <property type="project" value="TreeGrafter"/>
</dbReference>
<dbReference type="GO" id="GO:0042632">
    <property type="term" value="P:cholesterol homeostasis"/>
    <property type="evidence" value="ECO:0007669"/>
    <property type="project" value="TreeGrafter"/>
</dbReference>
<evidence type="ECO:0000256" key="9">
    <source>
        <dbReference type="SAM" id="SignalP"/>
    </source>
</evidence>
<dbReference type="EMBL" id="SOYY01000015">
    <property type="protein sequence ID" value="KAA0711242.1"/>
    <property type="molecule type" value="Genomic_DNA"/>
</dbReference>
<evidence type="ECO:0000256" key="3">
    <source>
        <dbReference type="ARBA" id="ARBA00022525"/>
    </source>
</evidence>
<dbReference type="PANTHER" id="PTHR13769:SF6">
    <property type="entry name" value="APOLIPOPROTEIN B-100"/>
    <property type="match status" value="1"/>
</dbReference>
<dbReference type="InterPro" id="IPR052418">
    <property type="entry name" value="Apolipoprotein_B"/>
</dbReference>
<evidence type="ECO:0000256" key="1">
    <source>
        <dbReference type="ARBA" id="ARBA00004613"/>
    </source>
</evidence>
<dbReference type="InterPro" id="IPR015255">
    <property type="entry name" value="Vitellinogen_open_b-sht"/>
</dbReference>
<gene>
    <name evidence="11" type="ORF">E1301_Tti002650</name>
</gene>
<dbReference type="Proteomes" id="UP000324632">
    <property type="component" value="Chromosome 15"/>
</dbReference>
<keyword evidence="2" id="KW-0813">Transport</keyword>
<evidence type="ECO:0000259" key="10">
    <source>
        <dbReference type="PROSITE" id="PS51211"/>
    </source>
</evidence>
<keyword evidence="3" id="KW-0964">Secreted</keyword>
<sequence>MDTKLCLFLFLSAYVFTEAFAEVTEEDNGEGQPSICPLAARFKNLRKYVYQYTAESRNGVAGTANLRNGPKITCKVELDVPQMCSFVLHTTECTLNEVSVIDAQGQPVYRQAAGAEAFQVAMEKNSLSFVVEQVTNIHIYPAKDELENILNIKRGIISALLVPVMEEQNNEKMSTIHGICKSDLTVNTRKDIDTDITVVRDLSDCSHFSPHNLPTSPLSLLPGLNGLISKLIRSTQTCNYQFDNRRKHMTEAQCTEKHLFIPFSHKGQYGISSEVNQILSLQDSVKINNRYFNKDVNLERKLFLEEVDDKLPIQTKDDVLATMNELNALTSSGKSQQRASLFHKLVTEVRGLKNETLSETADEMIKVSQWLTWQALFQCGTDECTSAILQILRTFDEAAIEVDAMVYALGLLPQASPQRVRDMLSMAKKKPSKAIMYALANTVKRLPQDQAATTPEVKEVADFMEFMLGDCSGDEDSTFLTLRVIGVMGKYIEGIPSLKTSLLNCMSQTYASLPVQKGVIHAFRLMEIDSDVRRVLIQQYENQQAPVQKRIASYLMLMRNPEVANRVLRTLKSEPNEQVKSFVSSHITNILDSEDPNLSTAKDYILKALQGDLNVNPLDSTKFSQNYKIDLLRAGSIESNMIFDSSNYLPREVMLATTLDNFNAEIVEIGVEGEGFEQAIEVLFGENGFFPDAISKSMYWVNEKIPHPVKHVLDKWVSPMRGQKMKRQVPQNIMRSIEEYFSEFYKRLEEIEEAPNAMAYLRILGTELGYIKTNELTHIIQNINAYAEMFKSVPMNLIKKLTSSLDNEVFVHYMFLDKAFTLPTSAGFPLKFSLSGVLAPGAKGGLTIDRQMRQLSFMPSVGVEFITQMGVYIPELVAAAIQAHTSMYHESALNGKITMGNNQIKLSIPAPEGNIQLFSISNKLLSVTSTQTKIVPSMVEDRTDSTECNPVFPGLNFCTILRYSNASSTNHAPYYPLTGETRVAFELQPTSEVPEYTATAYYELLREGKEGRHKVDFVKIVLRAEGDEPTEATAVVKYNRNKNIVNTDLHIPDYDLEAGMKLAVTDTPGKGKKMRGITIDVTNRNIPQLSLTGRARMESMKDGLLELQMTIPAIQMETSLTSSLKNINGFILQFETALNMPETTSVQKAILRYDNNKVELEMKSDTNTEVEKLFPNMEVYRSQLQGSIDAMLDQKVTKTDMKLRHIVSKGLEAVNIWLDKFSSGSSFVKIERSRRSTLELTLPSLPEQLYFTFDTLMRYQFSKGRIPISIPILLGGKSSSELNIPPTITLPRIQIPLIGLEIPQNNYKIPSFTIPRSLDFSLPMLGLAEVSTKMKSNLYDWEGSITGGNNTVDVPSYMAAYKVMATCPVKFLSYNVEGMGMITGTVDDTLKYLVNGSINHCLLDASMSAFETMSMADKISGKTSYRVEASSPLGLQTSLYYSAQSATTTEEVIGDGNLDGFLKIGCLYANSTLSQSYVYNIPKREGKGESTMKFDSTVIQGQNMIKGSYVNGELSLLSKTNLQNDVLKHVGELKHKNGQLLLKSDGSVMALGKVLRCKGELGVAQSKQASLNVECQADRAYSLLTGSLNDKGLEMNIEGSLNFEDGRGAHKGTLTFGKDGLTTNCTTTVHGSSLTFENIFNGGVDSNGATMSLVSKGSANDYSFEVSTEGKLSPKEANLTSVFKGNAFDGIARNEINLGIDRQGLRLSNAMMGNLRNMRSECTNTLTITLWTLAFRSKTNNFICDGASYNHNIKVNMRPFFTSISADNELELFDIGLHNDGQFRMEPFKIDVTGSINGKYREDNVKHSCQLTYADLAGTIKCDTTAKVCDSLISNNFYMDFAGLSSVMNLKTEVNSEALRLENTIRAMAVPFSLTVDAILNSDCSVKFYGKHTGQLYSKFLLKAEPLAIAKSHDWGASIVHVLPNGKSAETQIENKCECLLIPYEQSVMWKFKSKLNNHAFNQDVSIYNKETEMGIQLSGVLQTNLFNTETKSGDIPLDNQKFSTSGFLKYDKKSDCHSIYFPFIESLPIAFENMKNAILLQFETLQNYLNSIDINGFIGQFRANLDELPKKVNDIIVDMDLENKVNNVKNKLISLMHNYTITIEDLEAYAEKFKEALGKQIIDLATKIRDLVVQIKDGIESGSWVNFVSNMLMQIEEVLKAFDDNYEITKTMIRFIDAIEDIIRQMDLQKLPDSAAWLKQLEAKYMIKAKLQDILTLVKSAVEEFDIKKLLQAFKDYLISIDLTQYVEQLSEQIPYEDIEKVLDSMKDVIVNWIEEYEIPEKINSIYLNAQELILRYEIDKKIEAVVDQAIILVKQYRIQELVQALVDTLKSIPFEYISDKVTQLLDGIDSLLKIMDFKEIVNYTNEYIQWIVETLRTFDYNIFVDKVNVKNNEIASYINKQINEVYEIPQKIEASREFLKEMQETVVDYLEKLKDTRIAEVCRNILEILDTTAYKDIKLKVQDILDDVRQRISDMDIRDEIAVYLERTSGLYVNMIEMTLTQFTNLIEEIKKMTEDKEFLNQITQAVEGVFDALKTAEFEIPPFTLPFTTLEVPGFKIKMARIQDITIPSVITIPEFTVLDLFSIPSITIEFEKIKQHIVDLIDKIRQIEIPKVDPEAIFGDLRVLYLSDLPDLTFTEITLTEIKFPEVIVPKLNLDNFEITMLPIPEVKLPHVSLEPCLPAFGKLYGELKLDSPYYTLLTSAALENTTKAPKSPQFKASFNSQGKSSLELLNYVLEAMLQIEAPKMRKMVISETMKLNHIAFAVDHEGSVILSSSSAEASAKTSAKATTHTYTAELINNIAVTLKNGISANIDTTYNHNLNIPNIDFSSQATITKTTEVRIESGTISVKCGTVGTGKWTSSIPSRFARSVTDYSDEITHKSNMEFIVNAGTAKLNFDGDTNSRTLKIKQSVNAESVILSHITFDATSEVETPFIKISVLTLKGNARLEDMRMEIEISHNAEHTGKVSGTISNSCVFLAQPFEVTLDCKNKGNAKILLPLKLSGKIDLQDDFGLIVNSNKQHAFWVSLARFNQYKYKHNFTMDNGEKEAGIYAFVDGEANLDFLTVPLSVPEMTIPYTDMKTPQIKDLSLWEDFGLKDLLTTPQQSFDIDLTLLYQKNPEKYTFDLYLEPIYKAFNENAKLLSLQFEFVRDHVFDALTNSYNKARIQFRKHKIDTSIQPPRYFRVPGYSIPILNIEVSAFTAELPAVNYFMPKEVSTPSFKVPLMGFSVPSYTLVLPSLELPVLHVPQTLRDLTLPTLTIPDIQNNFIIPAFGNITYDFSMKSPVITLNANGGLYNQSDIVAKFDVLSTSVFDLLNVKLDGSTTINKKRCLKMATALTLEHRNAKCSHESTVSFTKRNMEASLTNMGVLNLFGFTIDLNQVLRGNLKSKPNMVSEIKLSYTYDLPLIKIQGSGKVDHNVALEALSSYMSLVNTWKGSTDLDIMKSVYFAGSLDNEATFYLNANGLRSTSKTDLTSKVDHRKANIWNVDITENLAVEASLRRIYATAFYTSTNRASLASFSTNGNQSIRATLEFVPLTILSANVDIDISQPSNLGQAGIVHSADLSITSDKQGLHWSGKEQLATLIHSYDLTLSNDQSEIRLEISKSVEGHFAFLKSIKLPVYQKNLWDILKFGEVTSADQLQFLNASTALIYTKSMQGTLFALPAKVMDNSVIFIIPQITLGVPDWFKKIPQIIREVDMRFEEADLPDLISIPPVVTVPEFTFPFTTLHVSTFVVDLENLEIPNEISTTAFDIMLPGLPKVAIPAVNVKTKYLKDKMAHLFVNLPHYDITIPSFTLTKTFNIGEYTINLEDITSILCKFEMPTITIPEQKIDVPEISLHLPAGVFIPRFGALSATVKFSSPIYNNTWTGTMENQESGLVCTLKSNCKSPIVLLEYDLDAIATILLENGALSLDGKSTFTHCDMSIKWKHDLNQNLSASRHTLDIDVRSQTFADASFRYALQNNGITSSMSSPAAGFIGFQFTKRSPSQFYGKLFSRYLSTPDKDTDLMSFKVTLKNSEKLSIQIGYHMNGLSDMLNGLKDRLPSITAALQKFLNKYHVDHFGLDLNRGAIKLKNALSSSIDRAYQAIPRVYDAMQTSAEQLRQQGKKILRRSQEGLPQIDLQDLSKRFSSRINEHLQNFESNVQILLDAVMTFLSNTKFHLPGLEEKLSGQELYLRMKKFITNAVNRATTRWNSLMDTIADTVSDFMNKVEFTFPGTTTVISGKQILKNLKSALKSTKDQIMQARKQMETVFQDLLNSFKTNTQKAEDFLNSLKTEKLEELSSQIEGIYKEAGNLQVMQKIREWIRDAKKGLTEVKDFSKSKVQELYNGMTMENLNTHLSNLLMVLETYTNSLLRNYLELMKSVASYTEPFLKMSNKKMDIDVPLPFYWKSFVEWPSMA</sequence>
<evidence type="ECO:0000256" key="7">
    <source>
        <dbReference type="PROSITE-ProRule" id="PRU00557"/>
    </source>
</evidence>
<name>A0A5A9NML6_9TELE</name>
<dbReference type="InterPro" id="IPR001747">
    <property type="entry name" value="Vitellogenin_N"/>
</dbReference>
<proteinExistence type="predicted"/>
<evidence type="ECO:0000256" key="4">
    <source>
        <dbReference type="ARBA" id="ARBA00022729"/>
    </source>
</evidence>
<keyword evidence="5" id="KW-0445">Lipid transport</keyword>
<evidence type="ECO:0000256" key="8">
    <source>
        <dbReference type="SAM" id="Coils"/>
    </source>
</evidence>
<feature type="coiled-coil region" evidence="8">
    <location>
        <begin position="4229"/>
        <end position="4256"/>
    </location>
</feature>
<comment type="caution">
    <text evidence="11">The sequence shown here is derived from an EMBL/GenBank/DDBJ whole genome shotgun (WGS) entry which is preliminary data.</text>
</comment>
<feature type="chain" id="PRO_5023014798" evidence="9">
    <location>
        <begin position="22"/>
        <end position="4401"/>
    </location>
</feature>
<protein>
    <submittedName>
        <fullName evidence="11">Apolipoprotein B-100</fullName>
    </submittedName>
</protein>
<keyword evidence="6" id="KW-0325">Glycoprotein</keyword>
<dbReference type="GO" id="GO:0034362">
    <property type="term" value="C:low-density lipoprotein particle"/>
    <property type="evidence" value="ECO:0007669"/>
    <property type="project" value="TreeGrafter"/>
</dbReference>
<dbReference type="GO" id="GO:0006642">
    <property type="term" value="P:triglyceride mobilization"/>
    <property type="evidence" value="ECO:0007669"/>
    <property type="project" value="TreeGrafter"/>
</dbReference>
<keyword evidence="11" id="KW-0449">Lipoprotein</keyword>
<keyword evidence="4 9" id="KW-0732">Signal</keyword>
<evidence type="ECO:0000256" key="5">
    <source>
        <dbReference type="ARBA" id="ARBA00023055"/>
    </source>
</evidence>
<keyword evidence="12" id="KW-1185">Reference proteome</keyword>
<dbReference type="GO" id="GO:0030301">
    <property type="term" value="P:cholesterol transport"/>
    <property type="evidence" value="ECO:0007669"/>
    <property type="project" value="TreeGrafter"/>
</dbReference>
<dbReference type="InterPro" id="IPR015816">
    <property type="entry name" value="Vitellinogen_b-sht_N"/>
</dbReference>
<reference evidence="11 12" key="1">
    <citation type="journal article" date="2019" name="Mol. Ecol. Resour.">
        <title>Chromosome-level genome assembly of Triplophysa tibetana, a fish adapted to the harsh high-altitude environment of the Tibetan Plateau.</title>
        <authorList>
            <person name="Yang X."/>
            <person name="Liu H."/>
            <person name="Ma Z."/>
            <person name="Zou Y."/>
            <person name="Zou M."/>
            <person name="Mao Y."/>
            <person name="Li X."/>
            <person name="Wang H."/>
            <person name="Chen T."/>
            <person name="Wang W."/>
            <person name="Yang R."/>
        </authorList>
    </citation>
    <scope>NUCLEOTIDE SEQUENCE [LARGE SCALE GENOMIC DNA]</scope>
    <source>
        <strain evidence="11">TTIB1903HZAU</strain>
        <tissue evidence="11">Muscle</tissue>
    </source>
</reference>
<accession>A0A5A9NML6</accession>
<dbReference type="Pfam" id="PF09172">
    <property type="entry name" value="Vit_open_b-sht"/>
    <property type="match status" value="1"/>
</dbReference>
<dbReference type="PROSITE" id="PS51211">
    <property type="entry name" value="VITELLOGENIN"/>
    <property type="match status" value="1"/>
</dbReference>
<dbReference type="InterPro" id="IPR015819">
    <property type="entry name" value="Lipid_transp_b-sht_shell"/>
</dbReference>
<dbReference type="SMART" id="SM01169">
    <property type="entry name" value="DUF1943"/>
    <property type="match status" value="1"/>
</dbReference>
<dbReference type="FunFam" id="2.30.230.10:FF:000003">
    <property type="entry name" value="Apolipoprotein B"/>
    <property type="match status" value="1"/>
</dbReference>
<dbReference type="GO" id="GO:0050750">
    <property type="term" value="F:low-density lipoprotein particle receptor binding"/>
    <property type="evidence" value="ECO:0007669"/>
    <property type="project" value="TreeGrafter"/>
</dbReference>
<dbReference type="SUPFAM" id="SSF48431">
    <property type="entry name" value="Lipovitellin-phosvitin complex, superhelical domain"/>
    <property type="match status" value="1"/>
</dbReference>
<dbReference type="Gene3D" id="1.25.10.20">
    <property type="entry name" value="Vitellinogen, superhelical"/>
    <property type="match status" value="1"/>
</dbReference>
<dbReference type="Gene3D" id="2.30.230.10">
    <property type="entry name" value="Lipovitellin, beta-sheet shell regions, chain A"/>
    <property type="match status" value="1"/>
</dbReference>
<evidence type="ECO:0000256" key="2">
    <source>
        <dbReference type="ARBA" id="ARBA00022448"/>
    </source>
</evidence>
<dbReference type="GO" id="GO:0120020">
    <property type="term" value="F:cholesterol transfer activity"/>
    <property type="evidence" value="ECO:0007669"/>
    <property type="project" value="TreeGrafter"/>
</dbReference>
<evidence type="ECO:0000256" key="6">
    <source>
        <dbReference type="ARBA" id="ARBA00023180"/>
    </source>
</evidence>
<dbReference type="InterPro" id="IPR011030">
    <property type="entry name" value="Lipovitellin_superhlx_dom"/>
</dbReference>
<feature type="domain" description="Vitellogenin" evidence="10">
    <location>
        <begin position="42"/>
        <end position="653"/>
    </location>
</feature>
<feature type="signal peptide" evidence="9">
    <location>
        <begin position="1"/>
        <end position="21"/>
    </location>
</feature>
<comment type="caution">
    <text evidence="7">Lacks conserved residue(s) required for the propagation of feature annotation.</text>
</comment>
<evidence type="ECO:0000313" key="12">
    <source>
        <dbReference type="Proteomes" id="UP000324632"/>
    </source>
</evidence>
<organism evidence="11 12">
    <name type="scientific">Triplophysa tibetana</name>
    <dbReference type="NCBI Taxonomy" id="1572043"/>
    <lineage>
        <taxon>Eukaryota</taxon>
        <taxon>Metazoa</taxon>
        <taxon>Chordata</taxon>
        <taxon>Craniata</taxon>
        <taxon>Vertebrata</taxon>
        <taxon>Euteleostomi</taxon>
        <taxon>Actinopterygii</taxon>
        <taxon>Neopterygii</taxon>
        <taxon>Teleostei</taxon>
        <taxon>Ostariophysi</taxon>
        <taxon>Cypriniformes</taxon>
        <taxon>Nemacheilidae</taxon>
        <taxon>Triplophysa</taxon>
    </lineage>
</organism>
<dbReference type="Gene3D" id="2.20.80.10">
    <property type="entry name" value="Lipovitellin-phosvitin complex, chain A, domain 4"/>
    <property type="match status" value="1"/>
</dbReference>